<evidence type="ECO:0000259" key="1">
    <source>
        <dbReference type="PROSITE" id="PS50104"/>
    </source>
</evidence>
<dbReference type="EMBL" id="JAEKFT010000035">
    <property type="protein sequence ID" value="MBT0963683.1"/>
    <property type="molecule type" value="Genomic_DNA"/>
</dbReference>
<sequence>MVKRQPNHHEWTGGARMQGIFVSYRRQDSQSAAGRLSDHLRDHLTGVPIFRDVETIEPGVDFVEAIERALSNCGVLVAVIGPRWLDAVDAEGRRRLAHPDDYTRIEIATALKRDGVRVIPVLVEGAQMPASDALPDDLASLARRNAIELTDRRWEYDVSQLVDTLRKVLDLAPPEPTPEPEPPPAPAARGGWVKWAVIGVLGLGVIGWLAEAPGDYVIRSEPGQSTDLVIRPAAEVADPVALVDLSGHWRDEEGGQFELVQRGTRFDVRGMTPDGPVEGRGEVQGQRGQTVYWLNGAEMHASFTILDNGNRLEASVVDPHSGTRERAVLYRLR</sequence>
<keyword evidence="3" id="KW-1185">Reference proteome</keyword>
<dbReference type="SUPFAM" id="SSF52200">
    <property type="entry name" value="Toll/Interleukin receptor TIR domain"/>
    <property type="match status" value="1"/>
</dbReference>
<organism evidence="2 3">
    <name type="scientific">Denitromonas iodatirespirans</name>
    <dbReference type="NCBI Taxonomy" id="2795389"/>
    <lineage>
        <taxon>Bacteria</taxon>
        <taxon>Pseudomonadati</taxon>
        <taxon>Pseudomonadota</taxon>
        <taxon>Betaproteobacteria</taxon>
        <taxon>Rhodocyclales</taxon>
        <taxon>Zoogloeaceae</taxon>
        <taxon>Denitromonas</taxon>
    </lineage>
</organism>
<dbReference type="AlphaFoldDB" id="A0A944H9Q4"/>
<proteinExistence type="predicted"/>
<dbReference type="Proteomes" id="UP000694660">
    <property type="component" value="Unassembled WGS sequence"/>
</dbReference>
<dbReference type="InterPro" id="IPR000157">
    <property type="entry name" value="TIR_dom"/>
</dbReference>
<feature type="domain" description="TIR" evidence="1">
    <location>
        <begin position="16"/>
        <end position="169"/>
    </location>
</feature>
<dbReference type="Gene3D" id="3.40.50.10140">
    <property type="entry name" value="Toll/interleukin-1 receptor homology (TIR) domain"/>
    <property type="match status" value="1"/>
</dbReference>
<dbReference type="RefSeq" id="WP_214363615.1">
    <property type="nucleotide sequence ID" value="NZ_JAEKFT010000035.1"/>
</dbReference>
<comment type="caution">
    <text evidence="2">The sequence shown here is derived from an EMBL/GenBank/DDBJ whole genome shotgun (WGS) entry which is preliminary data.</text>
</comment>
<protein>
    <submittedName>
        <fullName evidence="2">Toll/interleukin-1 receptor domain-containing protein</fullName>
    </submittedName>
</protein>
<dbReference type="Pfam" id="PF13676">
    <property type="entry name" value="TIR_2"/>
    <property type="match status" value="1"/>
</dbReference>
<evidence type="ECO:0000313" key="2">
    <source>
        <dbReference type="EMBL" id="MBT0963683.1"/>
    </source>
</evidence>
<name>A0A944H9Q4_DENI1</name>
<reference evidence="3" key="1">
    <citation type="journal article" date="2022" name="ISME J.">
        <title>Genetic and phylogenetic analysis of dissimilatory iodate-reducing bacteria identifies potential niches across the world's oceans.</title>
        <authorList>
            <person name="Reyes-Umana V."/>
            <person name="Henning Z."/>
            <person name="Lee K."/>
            <person name="Barnum T.P."/>
            <person name="Coates J.D."/>
        </authorList>
    </citation>
    <scope>NUCLEOTIDE SEQUENCE [LARGE SCALE GENOMIC DNA]</scope>
    <source>
        <strain evidence="3">IR12</strain>
    </source>
</reference>
<evidence type="ECO:0000313" key="3">
    <source>
        <dbReference type="Proteomes" id="UP000694660"/>
    </source>
</evidence>
<accession>A0A944H9Q4</accession>
<dbReference type="GO" id="GO:0007165">
    <property type="term" value="P:signal transduction"/>
    <property type="evidence" value="ECO:0007669"/>
    <property type="project" value="InterPro"/>
</dbReference>
<keyword evidence="2" id="KW-0675">Receptor</keyword>
<dbReference type="InterPro" id="IPR035897">
    <property type="entry name" value="Toll_tir_struct_dom_sf"/>
</dbReference>
<dbReference type="PROSITE" id="PS50104">
    <property type="entry name" value="TIR"/>
    <property type="match status" value="1"/>
</dbReference>
<gene>
    <name evidence="2" type="ORF">I8J34_21090</name>
</gene>